<dbReference type="InterPro" id="IPR050213">
    <property type="entry name" value="GST_superfamily"/>
</dbReference>
<evidence type="ECO:0000256" key="3">
    <source>
        <dbReference type="ARBA" id="ARBA00012452"/>
    </source>
</evidence>
<reference evidence="9" key="1">
    <citation type="submission" date="2022-03" db="EMBL/GenBank/DDBJ databases">
        <authorList>
            <person name="Alioto T."/>
            <person name="Alioto T."/>
            <person name="Gomez Garrido J."/>
        </authorList>
    </citation>
    <scope>NUCLEOTIDE SEQUENCE</scope>
</reference>
<dbReference type="InterPro" id="IPR040079">
    <property type="entry name" value="Glutathione_S-Trfase"/>
</dbReference>
<proteinExistence type="inferred from homology"/>
<dbReference type="SFLD" id="SFLDS00019">
    <property type="entry name" value="Glutathione_Transferase_(cytos"/>
    <property type="match status" value="1"/>
</dbReference>
<dbReference type="PROSITE" id="PS50405">
    <property type="entry name" value="GST_CTER"/>
    <property type="match status" value="1"/>
</dbReference>
<dbReference type="InterPro" id="IPR003082">
    <property type="entry name" value="GST_pi"/>
</dbReference>
<dbReference type="Gene3D" id="3.40.30.10">
    <property type="entry name" value="Glutaredoxin"/>
    <property type="match status" value="1"/>
</dbReference>
<dbReference type="SUPFAM" id="SSF52833">
    <property type="entry name" value="Thioredoxin-like"/>
    <property type="match status" value="1"/>
</dbReference>
<evidence type="ECO:0000256" key="6">
    <source>
        <dbReference type="SAM" id="MobiDB-lite"/>
    </source>
</evidence>
<accession>A0AAD1TB18</accession>
<feature type="domain" description="GST N-terminal" evidence="7">
    <location>
        <begin position="66"/>
        <end position="145"/>
    </location>
</feature>
<dbReference type="FunFam" id="1.20.1050.10:FF:000047">
    <property type="entry name" value="Glutathione S-transferase P"/>
    <property type="match status" value="1"/>
</dbReference>
<dbReference type="PANTHER" id="PTHR11571">
    <property type="entry name" value="GLUTATHIONE S-TRANSFERASE"/>
    <property type="match status" value="1"/>
</dbReference>
<dbReference type="Proteomes" id="UP001295444">
    <property type="component" value="Chromosome 11"/>
</dbReference>
<dbReference type="PRINTS" id="PR01268">
    <property type="entry name" value="GSTRNSFRASEP"/>
</dbReference>
<evidence type="ECO:0000313" key="9">
    <source>
        <dbReference type="EMBL" id="CAH2321473.1"/>
    </source>
</evidence>
<feature type="domain" description="GST C-terminal" evidence="8">
    <location>
        <begin position="147"/>
        <end position="268"/>
    </location>
</feature>
<organism evidence="9 10">
    <name type="scientific">Pelobates cultripes</name>
    <name type="common">Western spadefoot toad</name>
    <dbReference type="NCBI Taxonomy" id="61616"/>
    <lineage>
        <taxon>Eukaryota</taxon>
        <taxon>Metazoa</taxon>
        <taxon>Chordata</taxon>
        <taxon>Craniata</taxon>
        <taxon>Vertebrata</taxon>
        <taxon>Euteleostomi</taxon>
        <taxon>Amphibia</taxon>
        <taxon>Batrachia</taxon>
        <taxon>Anura</taxon>
        <taxon>Pelobatoidea</taxon>
        <taxon>Pelobatidae</taxon>
        <taxon>Pelobates</taxon>
    </lineage>
</organism>
<comment type="similarity">
    <text evidence="1">Belongs to the GST superfamily. Pi family.</text>
</comment>
<evidence type="ECO:0000256" key="1">
    <source>
        <dbReference type="ARBA" id="ARBA00007297"/>
    </source>
</evidence>
<feature type="compositionally biased region" description="Polar residues" evidence="6">
    <location>
        <begin position="1"/>
        <end position="12"/>
    </location>
</feature>
<feature type="compositionally biased region" description="Polar residues" evidence="6">
    <location>
        <begin position="30"/>
        <end position="40"/>
    </location>
</feature>
<dbReference type="Pfam" id="PF14497">
    <property type="entry name" value="GST_C_3"/>
    <property type="match status" value="1"/>
</dbReference>
<feature type="region of interest" description="Disordered" evidence="6">
    <location>
        <begin position="1"/>
        <end position="40"/>
    </location>
</feature>
<dbReference type="InterPro" id="IPR010987">
    <property type="entry name" value="Glutathione-S-Trfase_C-like"/>
</dbReference>
<keyword evidence="10" id="KW-1185">Reference proteome</keyword>
<name>A0AAD1TB18_PELCU</name>
<dbReference type="GO" id="GO:0004364">
    <property type="term" value="F:glutathione transferase activity"/>
    <property type="evidence" value="ECO:0007669"/>
    <property type="project" value="UniProtKB-EC"/>
</dbReference>
<dbReference type="PROSITE" id="PS50404">
    <property type="entry name" value="GST_NTER"/>
    <property type="match status" value="1"/>
</dbReference>
<comment type="subunit">
    <text evidence="2">Homodimer.</text>
</comment>
<keyword evidence="4" id="KW-0808">Transferase</keyword>
<dbReference type="GO" id="GO:0005829">
    <property type="term" value="C:cytosol"/>
    <property type="evidence" value="ECO:0007669"/>
    <property type="project" value="TreeGrafter"/>
</dbReference>
<dbReference type="CDD" id="cd03076">
    <property type="entry name" value="GST_N_Pi"/>
    <property type="match status" value="1"/>
</dbReference>
<dbReference type="SFLD" id="SFLDG01205">
    <property type="entry name" value="AMPS.1"/>
    <property type="match status" value="1"/>
</dbReference>
<dbReference type="EC" id="2.5.1.18" evidence="3"/>
<dbReference type="AlphaFoldDB" id="A0AAD1TB18"/>
<dbReference type="SUPFAM" id="SSF47616">
    <property type="entry name" value="GST C-terminal domain-like"/>
    <property type="match status" value="1"/>
</dbReference>
<dbReference type="InterPro" id="IPR036249">
    <property type="entry name" value="Thioredoxin-like_sf"/>
</dbReference>
<protein>
    <recommendedName>
        <fullName evidence="3">glutathione transferase</fullName>
        <ecNumber evidence="3">2.5.1.18</ecNumber>
    </recommendedName>
    <alternativeName>
        <fullName evidence="5">GST class-pi</fullName>
    </alternativeName>
</protein>
<evidence type="ECO:0000256" key="5">
    <source>
        <dbReference type="ARBA" id="ARBA00032759"/>
    </source>
</evidence>
<dbReference type="InterPro" id="IPR004046">
    <property type="entry name" value="GST_C"/>
</dbReference>
<dbReference type="Pfam" id="PF02798">
    <property type="entry name" value="GST_N"/>
    <property type="match status" value="1"/>
</dbReference>
<evidence type="ECO:0000313" key="10">
    <source>
        <dbReference type="Proteomes" id="UP001295444"/>
    </source>
</evidence>
<dbReference type="SFLD" id="SFLDG00363">
    <property type="entry name" value="AMPS_(cytGST):_Alpha-__Mu-__Pi"/>
    <property type="match status" value="1"/>
</dbReference>
<dbReference type="GO" id="GO:0006749">
    <property type="term" value="P:glutathione metabolic process"/>
    <property type="evidence" value="ECO:0007669"/>
    <property type="project" value="TreeGrafter"/>
</dbReference>
<dbReference type="Gene3D" id="1.20.1050.10">
    <property type="match status" value="1"/>
</dbReference>
<evidence type="ECO:0000256" key="4">
    <source>
        <dbReference type="ARBA" id="ARBA00022679"/>
    </source>
</evidence>
<sequence>MAAQESRSTPNTIMDPMPVESSPGPEQPRTEQPTLNSQVGTGQKGLCSGFHFLCHIRSVAPERTMPEYTIIYFNVRGRCEAARILLADQGLEWKEEIVTFDTWLQGDLKAKAVFGQLPGFKDGDLTLYQSNAILRHLARKHGLYGKEPNDQSCIDMMNDGVEDLRIKYLQLIYKNYEEGKDDYIKNLSADLKHFESFLSQNNNGKGFLVGNEISFADYNLLDLLRNHLVLAPGCLAEFPLLCAYVERISSRPRIQAFLSSDAHKNRPINGNGKQ</sequence>
<evidence type="ECO:0000256" key="2">
    <source>
        <dbReference type="ARBA" id="ARBA00011738"/>
    </source>
</evidence>
<dbReference type="CDD" id="cd03210">
    <property type="entry name" value="GST_C_Pi"/>
    <property type="match status" value="1"/>
</dbReference>
<dbReference type="PANTHER" id="PTHR11571:SF141">
    <property type="entry name" value="GLUTATHIONE S-TRANSFERASE"/>
    <property type="match status" value="1"/>
</dbReference>
<dbReference type="InterPro" id="IPR036282">
    <property type="entry name" value="Glutathione-S-Trfase_C_sf"/>
</dbReference>
<dbReference type="InterPro" id="IPR004045">
    <property type="entry name" value="Glutathione_S-Trfase_N"/>
</dbReference>
<gene>
    <name evidence="9" type="ORF">PECUL_23A006660</name>
</gene>
<evidence type="ECO:0000259" key="8">
    <source>
        <dbReference type="PROSITE" id="PS50405"/>
    </source>
</evidence>
<evidence type="ECO:0000259" key="7">
    <source>
        <dbReference type="PROSITE" id="PS50404"/>
    </source>
</evidence>
<dbReference type="EMBL" id="OW240922">
    <property type="protein sequence ID" value="CAH2321473.1"/>
    <property type="molecule type" value="Genomic_DNA"/>
</dbReference>